<protein>
    <recommendedName>
        <fullName evidence="3">RiboL-PSP-HEPN domain-containing protein</fullName>
    </recommendedName>
</protein>
<evidence type="ECO:0008006" key="3">
    <source>
        <dbReference type="Google" id="ProtNLM"/>
    </source>
</evidence>
<reference evidence="1" key="1">
    <citation type="journal article" date="2023" name="Nat. Commun.">
        <title>Identification of a novel Human Milk Oligosaccharides utilization cluster in the infant gut commensal Bacteroides dorei.</title>
        <authorList>
            <person name="Kijner S."/>
            <person name="Ennis D."/>
            <person name="Shmorak S."/>
            <person name="Florentin A."/>
            <person name="Yassour M."/>
        </authorList>
    </citation>
    <scope>NUCLEOTIDE SEQUENCE</scope>
    <source>
        <strain evidence="1">2</strain>
    </source>
</reference>
<dbReference type="Proteomes" id="UP001177934">
    <property type="component" value="Chromosome"/>
</dbReference>
<name>A0AA95HKW5_9BACT</name>
<organism evidence="1 2">
    <name type="scientific">Phocaeicola dorei</name>
    <dbReference type="NCBI Taxonomy" id="357276"/>
    <lineage>
        <taxon>Bacteria</taxon>
        <taxon>Pseudomonadati</taxon>
        <taxon>Bacteroidota</taxon>
        <taxon>Bacteroidia</taxon>
        <taxon>Bacteroidales</taxon>
        <taxon>Bacteroidaceae</taxon>
        <taxon>Phocaeicola</taxon>
    </lineage>
</organism>
<proteinExistence type="predicted"/>
<accession>A0AA95HKW5</accession>
<dbReference type="EMBL" id="CP126056">
    <property type="protein sequence ID" value="WHX09867.1"/>
    <property type="molecule type" value="Genomic_DNA"/>
</dbReference>
<gene>
    <name evidence="1" type="ORF">QNN11_22175</name>
</gene>
<evidence type="ECO:0000313" key="1">
    <source>
        <dbReference type="EMBL" id="WHX09867.1"/>
    </source>
</evidence>
<evidence type="ECO:0000313" key="2">
    <source>
        <dbReference type="Proteomes" id="UP001177934"/>
    </source>
</evidence>
<dbReference type="AlphaFoldDB" id="A0AA95HKW5"/>
<sequence length="240" mass="27954">MSSKGYRRFKSRLEYFRTDNEVAEIIVQNKELLKGSDVIFNKVTMEKHPLLYNRTNNANSRKLVVNHLRKTIYVSFIKDMYEEVTEYIRYILQEGAMNGVDPRRLVGEHNVNMKANEILSMSTKREIIQSIMDQIFQQLENERSTITLISKIKNKLGLTIEQQLVDDALPFLEIRHIFVHSDGKPNSAFLEKYPTIQLDEHHRILLNSTFAKKAYDAVNNLLIAIDNDMISKNYISASEL</sequence>